<keyword evidence="23" id="KW-1185">Reference proteome</keyword>
<evidence type="ECO:0000256" key="17">
    <source>
        <dbReference type="ARBA" id="ARBA00031649"/>
    </source>
</evidence>
<dbReference type="Proteomes" id="UP001227230">
    <property type="component" value="Chromosome 17"/>
</dbReference>
<evidence type="ECO:0000256" key="13">
    <source>
        <dbReference type="ARBA" id="ARBA00023027"/>
    </source>
</evidence>
<feature type="transmembrane region" description="Helical" evidence="20">
    <location>
        <begin position="27"/>
        <end position="46"/>
    </location>
</feature>
<keyword evidence="6" id="KW-0934">Plastid</keyword>
<evidence type="ECO:0000256" key="9">
    <source>
        <dbReference type="ARBA" id="ARBA00022857"/>
    </source>
</evidence>
<keyword evidence="6" id="KW-0150">Chloroplast</keyword>
<evidence type="ECO:0000259" key="21">
    <source>
        <dbReference type="Pfam" id="PF01010"/>
    </source>
</evidence>
<keyword evidence="15 20" id="KW-0472">Membrane</keyword>
<evidence type="ECO:0000256" key="7">
    <source>
        <dbReference type="ARBA" id="ARBA00022692"/>
    </source>
</evidence>
<dbReference type="EMBL" id="CP126664">
    <property type="protein sequence ID" value="WKA08123.1"/>
    <property type="molecule type" value="Genomic_DNA"/>
</dbReference>
<evidence type="ECO:0000313" key="23">
    <source>
        <dbReference type="Proteomes" id="UP001227230"/>
    </source>
</evidence>
<evidence type="ECO:0000313" key="22">
    <source>
        <dbReference type="EMBL" id="WKA08123.1"/>
    </source>
</evidence>
<evidence type="ECO:0000256" key="1">
    <source>
        <dbReference type="ARBA" id="ARBA00004059"/>
    </source>
</evidence>
<reference evidence="22 23" key="1">
    <citation type="journal article" date="2023" name="Hortic Res">
        <title>The complete reference genome for grapevine (Vitis vinifera L.) genetics and breeding.</title>
        <authorList>
            <person name="Shi X."/>
            <person name="Cao S."/>
            <person name="Wang X."/>
            <person name="Huang S."/>
            <person name="Wang Y."/>
            <person name="Liu Z."/>
            <person name="Liu W."/>
            <person name="Leng X."/>
            <person name="Peng Y."/>
            <person name="Wang N."/>
            <person name="Wang Y."/>
            <person name="Ma Z."/>
            <person name="Xu X."/>
            <person name="Zhang F."/>
            <person name="Xue H."/>
            <person name="Zhong H."/>
            <person name="Wang Y."/>
            <person name="Zhang K."/>
            <person name="Velt A."/>
            <person name="Avia K."/>
            <person name="Holtgrawe D."/>
            <person name="Grimplet J."/>
            <person name="Matus J.T."/>
            <person name="Ware D."/>
            <person name="Wu X."/>
            <person name="Wang H."/>
            <person name="Liu C."/>
            <person name="Fang Y."/>
            <person name="Rustenholz C."/>
            <person name="Cheng Z."/>
            <person name="Xiao H."/>
            <person name="Zhou Y."/>
        </authorList>
    </citation>
    <scope>NUCLEOTIDE SEQUENCE [LARGE SCALE GENOMIC DNA]</scope>
    <source>
        <strain evidence="23">cv. Pinot noir / PN40024</strain>
        <tissue evidence="22">Leaf</tissue>
    </source>
</reference>
<organism evidence="22 23">
    <name type="scientific">Vitis vinifera</name>
    <name type="common">Grape</name>
    <dbReference type="NCBI Taxonomy" id="29760"/>
    <lineage>
        <taxon>Eukaryota</taxon>
        <taxon>Viridiplantae</taxon>
        <taxon>Streptophyta</taxon>
        <taxon>Embryophyta</taxon>
        <taxon>Tracheophyta</taxon>
        <taxon>Spermatophyta</taxon>
        <taxon>Magnoliopsida</taxon>
        <taxon>eudicotyledons</taxon>
        <taxon>Gunneridae</taxon>
        <taxon>Pentapetalae</taxon>
        <taxon>rosids</taxon>
        <taxon>Vitales</taxon>
        <taxon>Vitaceae</taxon>
        <taxon>Viteae</taxon>
        <taxon>Vitis</taxon>
    </lineage>
</organism>
<keyword evidence="12 20" id="KW-1133">Transmembrane helix</keyword>
<evidence type="ECO:0000256" key="2">
    <source>
        <dbReference type="ARBA" id="ARBA00004454"/>
    </source>
</evidence>
<evidence type="ECO:0000256" key="11">
    <source>
        <dbReference type="ARBA" id="ARBA00022967"/>
    </source>
</evidence>
<dbReference type="InterPro" id="IPR002128">
    <property type="entry name" value="NADH_UbQ_OxRdtase_chlpt_su5_C"/>
</dbReference>
<keyword evidence="9" id="KW-0521">NADP</keyword>
<keyword evidence="14" id="KW-0793">Thylakoid</keyword>
<evidence type="ECO:0000256" key="15">
    <source>
        <dbReference type="ARBA" id="ARBA00023136"/>
    </source>
</evidence>
<evidence type="ECO:0000256" key="8">
    <source>
        <dbReference type="ARBA" id="ARBA00022719"/>
    </source>
</evidence>
<sequence>MTQPFITINKFDNKNTFLYPQESDNTILFPLFALALFTLFVGAIGIPFNQERMDFDILSKWLSLATNIITFIFSKPFT</sequence>
<evidence type="ECO:0000256" key="5">
    <source>
        <dbReference type="ARBA" id="ARBA00018648"/>
    </source>
</evidence>
<comment type="subcellular location">
    <subcellularLocation>
        <location evidence="2">Plastid</location>
        <location evidence="2">Chloroplast thylakoid membrane</location>
        <topology evidence="2">Multi-pass membrane protein</topology>
    </subcellularLocation>
</comment>
<keyword evidence="13" id="KW-0520">NAD</keyword>
<keyword evidence="7 20" id="KW-0812">Transmembrane</keyword>
<proteinExistence type="inferred from homology"/>
<comment type="catalytic activity">
    <reaction evidence="18">
        <text>a plastoquinone + NADPH + (n+1) H(+)(in) = a plastoquinol + NADP(+) + n H(+)(out)</text>
        <dbReference type="Rhea" id="RHEA:42612"/>
        <dbReference type="Rhea" id="RHEA-COMP:9561"/>
        <dbReference type="Rhea" id="RHEA-COMP:9562"/>
        <dbReference type="ChEBI" id="CHEBI:15378"/>
        <dbReference type="ChEBI" id="CHEBI:17757"/>
        <dbReference type="ChEBI" id="CHEBI:57783"/>
        <dbReference type="ChEBI" id="CHEBI:58349"/>
        <dbReference type="ChEBI" id="CHEBI:62192"/>
    </reaction>
</comment>
<dbReference type="Pfam" id="PF01010">
    <property type="entry name" value="Proton_antipo_C"/>
    <property type="match status" value="1"/>
</dbReference>
<comment type="similarity">
    <text evidence="3">Belongs to the complex I subunit 5 family.</text>
</comment>
<evidence type="ECO:0000256" key="19">
    <source>
        <dbReference type="ARBA" id="ARBA00048026"/>
    </source>
</evidence>
<keyword evidence="11" id="KW-1278">Translocase</keyword>
<accession>A0ABY9DK73</accession>
<evidence type="ECO:0000256" key="10">
    <source>
        <dbReference type="ARBA" id="ARBA00022957"/>
    </source>
</evidence>
<evidence type="ECO:0000256" key="18">
    <source>
        <dbReference type="ARBA" id="ARBA00047726"/>
    </source>
</evidence>
<evidence type="ECO:0000256" key="12">
    <source>
        <dbReference type="ARBA" id="ARBA00022989"/>
    </source>
</evidence>
<evidence type="ECO:0000256" key="14">
    <source>
        <dbReference type="ARBA" id="ARBA00023078"/>
    </source>
</evidence>
<name>A0ABY9DK73_VITVI</name>
<comment type="function">
    <text evidence="1">NDH shuttles electrons from NAD(P)H:plastoquinone, via FMN and iron-sulfur (Fe-S) centers, to quinones in the photosynthetic chain and possibly in a chloroplast respiratory chain. The immediate electron acceptor for the enzyme in this species is believed to be plastoquinone. Couples the redox reaction to proton translocation, and thus conserves the redox energy in a proton gradient.</text>
</comment>
<evidence type="ECO:0000256" key="6">
    <source>
        <dbReference type="ARBA" id="ARBA00022528"/>
    </source>
</evidence>
<keyword evidence="10" id="KW-0618">Plastoquinone</keyword>
<evidence type="ECO:0000256" key="20">
    <source>
        <dbReference type="SAM" id="Phobius"/>
    </source>
</evidence>
<feature type="domain" description="NADH:ubiquinone/plastoquinone oxidoreductase chloroplast chain 5 C-terminal" evidence="21">
    <location>
        <begin position="1"/>
        <end position="69"/>
    </location>
</feature>
<keyword evidence="8" id="KW-0874">Quinone</keyword>
<protein>
    <recommendedName>
        <fullName evidence="5">NAD(P)H-quinone oxidoreductase subunit 5, chloroplastic</fullName>
    </recommendedName>
    <alternativeName>
        <fullName evidence="17">NAD(P)H dehydrogenase subunit 5</fullName>
    </alternativeName>
    <alternativeName>
        <fullName evidence="16">NADH-plastoquinone oxidoreductase subunit 5</fullName>
    </alternativeName>
</protein>
<evidence type="ECO:0000256" key="3">
    <source>
        <dbReference type="ARBA" id="ARBA00008200"/>
    </source>
</evidence>
<gene>
    <name evidence="22" type="ORF">VitviT2T_025871</name>
</gene>
<comment type="subunit">
    <text evidence="4">NDH is composed of at least 16 different subunits, 5 of which are encoded in the nucleus.</text>
</comment>
<comment type="catalytic activity">
    <reaction evidence="19">
        <text>a plastoquinone + NADH + (n+1) H(+)(in) = a plastoquinol + NAD(+) + n H(+)(out)</text>
        <dbReference type="Rhea" id="RHEA:42608"/>
        <dbReference type="Rhea" id="RHEA-COMP:9561"/>
        <dbReference type="Rhea" id="RHEA-COMP:9562"/>
        <dbReference type="ChEBI" id="CHEBI:15378"/>
        <dbReference type="ChEBI" id="CHEBI:17757"/>
        <dbReference type="ChEBI" id="CHEBI:57540"/>
        <dbReference type="ChEBI" id="CHEBI:57945"/>
        <dbReference type="ChEBI" id="CHEBI:62192"/>
    </reaction>
</comment>
<evidence type="ECO:0000256" key="4">
    <source>
        <dbReference type="ARBA" id="ARBA00011199"/>
    </source>
</evidence>
<evidence type="ECO:0000256" key="16">
    <source>
        <dbReference type="ARBA" id="ARBA00029876"/>
    </source>
</evidence>